<name>A0A9Q3BGB4_9BASI</name>
<reference evidence="1" key="1">
    <citation type="submission" date="2021-03" db="EMBL/GenBank/DDBJ databases">
        <title>Draft genome sequence of rust myrtle Austropuccinia psidii MF-1, a brazilian biotype.</title>
        <authorList>
            <person name="Quecine M.C."/>
            <person name="Pachon D.M.R."/>
            <person name="Bonatelli M.L."/>
            <person name="Correr F.H."/>
            <person name="Franceschini L.M."/>
            <person name="Leite T.F."/>
            <person name="Margarido G.R.A."/>
            <person name="Almeida C.A."/>
            <person name="Ferrarezi J.A."/>
            <person name="Labate C.A."/>
        </authorList>
    </citation>
    <scope>NUCLEOTIDE SEQUENCE</scope>
    <source>
        <strain evidence="1">MF-1</strain>
    </source>
</reference>
<organism evidence="1 2">
    <name type="scientific">Austropuccinia psidii MF-1</name>
    <dbReference type="NCBI Taxonomy" id="1389203"/>
    <lineage>
        <taxon>Eukaryota</taxon>
        <taxon>Fungi</taxon>
        <taxon>Dikarya</taxon>
        <taxon>Basidiomycota</taxon>
        <taxon>Pucciniomycotina</taxon>
        <taxon>Pucciniomycetes</taxon>
        <taxon>Pucciniales</taxon>
        <taxon>Sphaerophragmiaceae</taxon>
        <taxon>Austropuccinia</taxon>
    </lineage>
</organism>
<keyword evidence="2" id="KW-1185">Reference proteome</keyword>
<evidence type="ECO:0000313" key="1">
    <source>
        <dbReference type="EMBL" id="MBW0465136.1"/>
    </source>
</evidence>
<accession>A0A9Q3BGB4</accession>
<comment type="caution">
    <text evidence="1">The sequence shown here is derived from an EMBL/GenBank/DDBJ whole genome shotgun (WGS) entry which is preliminary data.</text>
</comment>
<evidence type="ECO:0000313" key="2">
    <source>
        <dbReference type="Proteomes" id="UP000765509"/>
    </source>
</evidence>
<dbReference type="AlphaFoldDB" id="A0A9Q3BGB4"/>
<dbReference type="EMBL" id="AVOT02000962">
    <property type="protein sequence ID" value="MBW0465136.1"/>
    <property type="molecule type" value="Genomic_DNA"/>
</dbReference>
<proteinExistence type="predicted"/>
<protein>
    <submittedName>
        <fullName evidence="1">Uncharacterized protein</fullName>
    </submittedName>
</protein>
<sequence length="155" mass="17668">MTIKDFPCLLGKHVDGPGLVDTWTRHPMGYKIFPEDSREDRTPKIPVGKLHKCGSTSPVAIHCTKKTKINELQVIEVVQCAEDKESFDQDSAVSEDTPQYYYPVQNITAFFEVTESHNHLPQYQEDCYNLTKSTRPECARINLLGAKFTLQEHLV</sequence>
<dbReference type="Proteomes" id="UP000765509">
    <property type="component" value="Unassembled WGS sequence"/>
</dbReference>
<dbReference type="OrthoDB" id="2517660at2759"/>
<gene>
    <name evidence="1" type="ORF">O181_004851</name>
</gene>